<dbReference type="AlphaFoldDB" id="A0A9W4GBS5"/>
<evidence type="ECO:0000313" key="2">
    <source>
        <dbReference type="EMBL" id="CAD6499792.1"/>
    </source>
</evidence>
<evidence type="ECO:0000313" key="3">
    <source>
        <dbReference type="Proteomes" id="UP000683417"/>
    </source>
</evidence>
<evidence type="ECO:0000256" key="1">
    <source>
        <dbReference type="SAM" id="SignalP"/>
    </source>
</evidence>
<organism evidence="2 3">
    <name type="scientific">Blumeria graminis f. sp. triticale</name>
    <dbReference type="NCBI Taxonomy" id="1689686"/>
    <lineage>
        <taxon>Eukaryota</taxon>
        <taxon>Fungi</taxon>
        <taxon>Dikarya</taxon>
        <taxon>Ascomycota</taxon>
        <taxon>Pezizomycotina</taxon>
        <taxon>Leotiomycetes</taxon>
        <taxon>Erysiphales</taxon>
        <taxon>Erysiphaceae</taxon>
        <taxon>Blumeria</taxon>
    </lineage>
</organism>
<dbReference type="Proteomes" id="UP000683417">
    <property type="component" value="Unassembled WGS sequence"/>
</dbReference>
<sequence>MKSFRFNLNLTMIIALIFAATADALSVHHSGLSVIGRRGMIPEHTGYQCASTKYEMYEILDAIGIACPNPKANNNFWYSYLDCSFPKTFPEALKLGFPRNTLMAPIRGSFFDSLKFHYVVFEPSTCKLRGLVRQKDKKKDGVFQLCHYQKWPSTWHDM</sequence>
<feature type="chain" id="PRO_5040926682" evidence="1">
    <location>
        <begin position="25"/>
        <end position="158"/>
    </location>
</feature>
<name>A0A9W4GBS5_BLUGR</name>
<dbReference type="EMBL" id="CAJHIT010000002">
    <property type="protein sequence ID" value="CAD6499792.1"/>
    <property type="molecule type" value="Genomic_DNA"/>
</dbReference>
<gene>
    <name evidence="2" type="ORF">BGTH12_LOCUS1150</name>
</gene>
<comment type="caution">
    <text evidence="2">The sequence shown here is derived from an EMBL/GenBank/DDBJ whole genome shotgun (WGS) entry which is preliminary data.</text>
</comment>
<keyword evidence="1" id="KW-0732">Signal</keyword>
<reference evidence="2" key="1">
    <citation type="submission" date="2020-10" db="EMBL/GenBank/DDBJ databases">
        <authorList>
            <person name="Muller C M."/>
        </authorList>
    </citation>
    <scope>NUCLEOTIDE SEQUENCE</scope>
    <source>
        <strain evidence="2">THUN-12</strain>
    </source>
</reference>
<proteinExistence type="predicted"/>
<feature type="signal peptide" evidence="1">
    <location>
        <begin position="1"/>
        <end position="24"/>
    </location>
</feature>
<accession>A0A9W4GBS5</accession>
<protein>
    <submittedName>
        <fullName evidence="2">BgTH12-03899</fullName>
    </submittedName>
</protein>